<proteinExistence type="predicted"/>
<sequence>MEIFKHIPNIFIVTLNLSICIIAILITWKNYGTDHDREYKKLIFIQLSFGVLSGIVCLVSKCELIIFNDYFIFHYEYFSYYDCDLIIYKILLGLYIFITGIDVSFPSAVIISRYLIVCKFVQLTLKKVVLLTFLPILISLVTFYSGYVINFKITPVNVIENLLQESPSLFINLGTTTTYFIIVKSNDSTMSEGTKRKYKEFSRIILFQGITPSILGCIPTLFYVLFFCFNYQSSKPIYGTAMLHCYSLVPFLNGFFCIFLSSKNCRTFFKFFKIIFEYFNCRINDIRNNSFWIWKFLKEKFKFNIKTTLLKTFSSSEQNNNQ</sequence>
<evidence type="ECO:0000313" key="2">
    <source>
        <dbReference type="Proteomes" id="UP000035680"/>
    </source>
</evidence>
<feature type="transmembrane region" description="Helical" evidence="1">
    <location>
        <begin position="6"/>
        <end position="31"/>
    </location>
</feature>
<evidence type="ECO:0000313" key="3">
    <source>
        <dbReference type="WBParaSite" id="SVE_2010000.1"/>
    </source>
</evidence>
<reference evidence="3" key="2">
    <citation type="submission" date="2015-08" db="UniProtKB">
        <authorList>
            <consortium name="WormBaseParasite"/>
        </authorList>
    </citation>
    <scope>IDENTIFICATION</scope>
</reference>
<keyword evidence="2" id="KW-1185">Reference proteome</keyword>
<name>A0A0K0G5S7_STRVS</name>
<protein>
    <submittedName>
        <fullName evidence="3">G-protein coupled receptors family 1 profile domain-containing protein</fullName>
    </submittedName>
</protein>
<dbReference type="WBParaSite" id="SVE_2010000.1">
    <property type="protein sequence ID" value="SVE_2010000.1"/>
    <property type="gene ID" value="SVE_2010000"/>
</dbReference>
<dbReference type="Proteomes" id="UP000035680">
    <property type="component" value="Unassembled WGS sequence"/>
</dbReference>
<evidence type="ECO:0000256" key="1">
    <source>
        <dbReference type="SAM" id="Phobius"/>
    </source>
</evidence>
<dbReference type="AlphaFoldDB" id="A0A0K0G5S7"/>
<keyword evidence="1" id="KW-1133">Transmembrane helix</keyword>
<accession>A0A0K0G5S7</accession>
<feature type="transmembrane region" description="Helical" evidence="1">
    <location>
        <begin position="43"/>
        <end position="66"/>
    </location>
</feature>
<feature type="transmembrane region" description="Helical" evidence="1">
    <location>
        <begin position="128"/>
        <end position="147"/>
    </location>
</feature>
<feature type="transmembrane region" description="Helical" evidence="1">
    <location>
        <begin position="167"/>
        <end position="183"/>
    </location>
</feature>
<reference evidence="2" key="1">
    <citation type="submission" date="2014-07" db="EMBL/GenBank/DDBJ databases">
        <authorList>
            <person name="Martin A.A"/>
            <person name="De Silva N."/>
        </authorList>
    </citation>
    <scope>NUCLEOTIDE SEQUENCE</scope>
</reference>
<keyword evidence="1" id="KW-0812">Transmembrane</keyword>
<keyword evidence="1" id="KW-0472">Membrane</keyword>
<feature type="transmembrane region" description="Helical" evidence="1">
    <location>
        <begin position="237"/>
        <end position="260"/>
    </location>
</feature>
<organism evidence="2 3">
    <name type="scientific">Strongyloides venezuelensis</name>
    <name type="common">Threadworm</name>
    <dbReference type="NCBI Taxonomy" id="75913"/>
    <lineage>
        <taxon>Eukaryota</taxon>
        <taxon>Metazoa</taxon>
        <taxon>Ecdysozoa</taxon>
        <taxon>Nematoda</taxon>
        <taxon>Chromadorea</taxon>
        <taxon>Rhabditida</taxon>
        <taxon>Tylenchina</taxon>
        <taxon>Panagrolaimomorpha</taxon>
        <taxon>Strongyloidoidea</taxon>
        <taxon>Strongyloididae</taxon>
        <taxon>Strongyloides</taxon>
    </lineage>
</organism>
<feature type="transmembrane region" description="Helical" evidence="1">
    <location>
        <begin position="86"/>
        <end position="116"/>
    </location>
</feature>
<feature type="transmembrane region" description="Helical" evidence="1">
    <location>
        <begin position="204"/>
        <end position="225"/>
    </location>
</feature>